<evidence type="ECO:0000259" key="2">
    <source>
        <dbReference type="PROSITE" id="PS50011"/>
    </source>
</evidence>
<dbReference type="EMBL" id="JARBJD010000134">
    <property type="protein sequence ID" value="KAK2950532.1"/>
    <property type="molecule type" value="Genomic_DNA"/>
</dbReference>
<protein>
    <recommendedName>
        <fullName evidence="2">Protein kinase domain-containing protein</fullName>
    </recommendedName>
</protein>
<keyword evidence="4" id="KW-1185">Reference proteome</keyword>
<organism evidence="3 4">
    <name type="scientific">Blattamonas nauphoetae</name>
    <dbReference type="NCBI Taxonomy" id="2049346"/>
    <lineage>
        <taxon>Eukaryota</taxon>
        <taxon>Metamonada</taxon>
        <taxon>Preaxostyla</taxon>
        <taxon>Oxymonadida</taxon>
        <taxon>Blattamonas</taxon>
    </lineage>
</organism>
<dbReference type="InterPro" id="IPR001245">
    <property type="entry name" value="Ser-Thr/Tyr_kinase_cat_dom"/>
</dbReference>
<dbReference type="PANTHER" id="PTHR44329">
    <property type="entry name" value="SERINE/THREONINE-PROTEIN KINASE TNNI3K-RELATED"/>
    <property type="match status" value="1"/>
</dbReference>
<evidence type="ECO:0000313" key="4">
    <source>
        <dbReference type="Proteomes" id="UP001281761"/>
    </source>
</evidence>
<proteinExistence type="predicted"/>
<dbReference type="PROSITE" id="PS50011">
    <property type="entry name" value="PROTEIN_KINASE_DOM"/>
    <property type="match status" value="1"/>
</dbReference>
<name>A0ABQ9XIS9_9EUKA</name>
<dbReference type="SUPFAM" id="SSF56112">
    <property type="entry name" value="Protein kinase-like (PK-like)"/>
    <property type="match status" value="1"/>
</dbReference>
<evidence type="ECO:0000313" key="3">
    <source>
        <dbReference type="EMBL" id="KAK2950532.1"/>
    </source>
</evidence>
<dbReference type="InterPro" id="IPR011009">
    <property type="entry name" value="Kinase-like_dom_sf"/>
</dbReference>
<feature type="domain" description="Protein kinase" evidence="2">
    <location>
        <begin position="1"/>
        <end position="138"/>
    </location>
</feature>
<dbReference type="InterPro" id="IPR051681">
    <property type="entry name" value="Ser/Thr_Kinases-Pseudokinases"/>
</dbReference>
<dbReference type="Proteomes" id="UP001281761">
    <property type="component" value="Unassembled WGS sequence"/>
</dbReference>
<reference evidence="3 4" key="1">
    <citation type="journal article" date="2022" name="bioRxiv">
        <title>Genomics of Preaxostyla Flagellates Illuminates Evolutionary Transitions and the Path Towards Mitochondrial Loss.</title>
        <authorList>
            <person name="Novak L.V.F."/>
            <person name="Treitli S.C."/>
            <person name="Pyrih J."/>
            <person name="Halakuc P."/>
            <person name="Pipaliya S.V."/>
            <person name="Vacek V."/>
            <person name="Brzon O."/>
            <person name="Soukal P."/>
            <person name="Eme L."/>
            <person name="Dacks J.B."/>
            <person name="Karnkowska A."/>
            <person name="Elias M."/>
            <person name="Hampl V."/>
        </authorList>
    </citation>
    <scope>NUCLEOTIDE SEQUENCE [LARGE SCALE GENOMIC DNA]</scope>
    <source>
        <strain evidence="3">NAU3</strain>
        <tissue evidence="3">Gut</tissue>
    </source>
</reference>
<gene>
    <name evidence="3" type="ORF">BLNAU_14526</name>
</gene>
<dbReference type="InterPro" id="IPR000719">
    <property type="entry name" value="Prot_kinase_dom"/>
</dbReference>
<feature type="region of interest" description="Disordered" evidence="1">
    <location>
        <begin position="32"/>
        <end position="59"/>
    </location>
</feature>
<accession>A0ABQ9XIS9</accession>
<sequence length="178" mass="19552">MGHFTDYYLNGVGAKVCEERLVRELLGKFTAEEASRRREDEQRWQAPEADEKNEGEVDGPAESVFSLGLLLAEVDTGQVPFGEVDGINAHRMAGTGTPPNMEGMNEDLKSLILECLELNPSDRPSLDTILSSLNSISLKSVRPPIAPDEIGQGVDGDCQRLNTDQMRDTANNQLLFFA</sequence>
<evidence type="ECO:0000256" key="1">
    <source>
        <dbReference type="SAM" id="MobiDB-lite"/>
    </source>
</evidence>
<comment type="caution">
    <text evidence="3">The sequence shown here is derived from an EMBL/GenBank/DDBJ whole genome shotgun (WGS) entry which is preliminary data.</text>
</comment>
<dbReference type="Gene3D" id="1.10.510.10">
    <property type="entry name" value="Transferase(Phosphotransferase) domain 1"/>
    <property type="match status" value="1"/>
</dbReference>
<dbReference type="PANTHER" id="PTHR44329:SF214">
    <property type="entry name" value="PROTEIN KINASE DOMAIN-CONTAINING PROTEIN"/>
    <property type="match status" value="1"/>
</dbReference>
<feature type="compositionally biased region" description="Basic and acidic residues" evidence="1">
    <location>
        <begin position="32"/>
        <end position="55"/>
    </location>
</feature>
<dbReference type="Pfam" id="PF07714">
    <property type="entry name" value="PK_Tyr_Ser-Thr"/>
    <property type="match status" value="1"/>
</dbReference>